<dbReference type="PROSITE" id="PS00086">
    <property type="entry name" value="CYTOCHROME_P450"/>
    <property type="match status" value="1"/>
</dbReference>
<evidence type="ECO:0000256" key="2">
    <source>
        <dbReference type="ARBA" id="ARBA00022617"/>
    </source>
</evidence>
<dbReference type="EMBL" id="JAEPRE010000232">
    <property type="protein sequence ID" value="KAG2229949.1"/>
    <property type="molecule type" value="Genomic_DNA"/>
</dbReference>
<dbReference type="SUPFAM" id="SSF48264">
    <property type="entry name" value="Cytochrome P450"/>
    <property type="match status" value="1"/>
</dbReference>
<dbReference type="PRINTS" id="PR00385">
    <property type="entry name" value="P450"/>
</dbReference>
<keyword evidence="6 8" id="KW-0503">Monooxygenase</keyword>
<dbReference type="PANTHER" id="PTHR24291:SF50">
    <property type="entry name" value="BIFUNCTIONAL ALBAFLAVENONE MONOOXYGENASE_TERPENE SYNTHASE"/>
    <property type="match status" value="1"/>
</dbReference>
<dbReference type="GO" id="GO:0005506">
    <property type="term" value="F:iron ion binding"/>
    <property type="evidence" value="ECO:0007669"/>
    <property type="project" value="InterPro"/>
</dbReference>
<evidence type="ECO:0000256" key="5">
    <source>
        <dbReference type="ARBA" id="ARBA00023004"/>
    </source>
</evidence>
<keyword evidence="2 7" id="KW-0349">Heme</keyword>
<evidence type="ECO:0000256" key="7">
    <source>
        <dbReference type="PIRSR" id="PIRSR602401-1"/>
    </source>
</evidence>
<evidence type="ECO:0000313" key="10">
    <source>
        <dbReference type="Proteomes" id="UP000613177"/>
    </source>
</evidence>
<comment type="caution">
    <text evidence="9">The sequence shown here is derived from an EMBL/GenBank/DDBJ whole genome shotgun (WGS) entry which is preliminary data.</text>
</comment>
<evidence type="ECO:0000256" key="4">
    <source>
        <dbReference type="ARBA" id="ARBA00023002"/>
    </source>
</evidence>
<evidence type="ECO:0000256" key="3">
    <source>
        <dbReference type="ARBA" id="ARBA00022723"/>
    </source>
</evidence>
<evidence type="ECO:0000256" key="6">
    <source>
        <dbReference type="ARBA" id="ARBA00023033"/>
    </source>
</evidence>
<proteinExistence type="inferred from homology"/>
<accession>A0A8H7SGF4</accession>
<dbReference type="GO" id="GO:0004497">
    <property type="term" value="F:monooxygenase activity"/>
    <property type="evidence" value="ECO:0007669"/>
    <property type="project" value="UniProtKB-KW"/>
</dbReference>
<dbReference type="Pfam" id="PF00067">
    <property type="entry name" value="p450"/>
    <property type="match status" value="1"/>
</dbReference>
<organism evidence="9 10">
    <name type="scientific">Thamnidium elegans</name>
    <dbReference type="NCBI Taxonomy" id="101142"/>
    <lineage>
        <taxon>Eukaryota</taxon>
        <taxon>Fungi</taxon>
        <taxon>Fungi incertae sedis</taxon>
        <taxon>Mucoromycota</taxon>
        <taxon>Mucoromycotina</taxon>
        <taxon>Mucoromycetes</taxon>
        <taxon>Mucorales</taxon>
        <taxon>Mucorineae</taxon>
        <taxon>Mucoraceae</taxon>
        <taxon>Thamnidium</taxon>
    </lineage>
</organism>
<dbReference type="InterPro" id="IPR050196">
    <property type="entry name" value="Cytochrome_P450_Monoox"/>
</dbReference>
<dbReference type="InterPro" id="IPR002401">
    <property type="entry name" value="Cyt_P450_E_grp-I"/>
</dbReference>
<protein>
    <recommendedName>
        <fullName evidence="11">Cytochrome P450</fullName>
    </recommendedName>
</protein>
<dbReference type="InterPro" id="IPR001128">
    <property type="entry name" value="Cyt_P450"/>
</dbReference>
<reference evidence="9" key="1">
    <citation type="submission" date="2021-01" db="EMBL/GenBank/DDBJ databases">
        <title>Metabolic potential, ecology and presence of endohyphal bacteria is reflected in genomic diversity of Mucoromycotina.</title>
        <authorList>
            <person name="Muszewska A."/>
            <person name="Okrasinska A."/>
            <person name="Steczkiewicz K."/>
            <person name="Drgas O."/>
            <person name="Orlowska M."/>
            <person name="Perlinska-Lenart U."/>
            <person name="Aleksandrzak-Piekarczyk T."/>
            <person name="Szatraj K."/>
            <person name="Zielenkiewicz U."/>
            <person name="Pilsyk S."/>
            <person name="Malc E."/>
            <person name="Mieczkowski P."/>
            <person name="Kruszewska J.S."/>
            <person name="Biernat P."/>
            <person name="Pawlowska J."/>
        </authorList>
    </citation>
    <scope>NUCLEOTIDE SEQUENCE</scope>
    <source>
        <strain evidence="9">WA0000018081</strain>
    </source>
</reference>
<dbReference type="InterPro" id="IPR036396">
    <property type="entry name" value="Cyt_P450_sf"/>
</dbReference>
<dbReference type="PRINTS" id="PR00463">
    <property type="entry name" value="EP450I"/>
</dbReference>
<dbReference type="InterPro" id="IPR017972">
    <property type="entry name" value="Cyt_P450_CS"/>
</dbReference>
<gene>
    <name evidence="9" type="ORF">INT48_003494</name>
</gene>
<evidence type="ECO:0000313" key="9">
    <source>
        <dbReference type="EMBL" id="KAG2229949.1"/>
    </source>
</evidence>
<dbReference type="Proteomes" id="UP000613177">
    <property type="component" value="Unassembled WGS sequence"/>
</dbReference>
<evidence type="ECO:0000256" key="8">
    <source>
        <dbReference type="RuleBase" id="RU000461"/>
    </source>
</evidence>
<keyword evidence="10" id="KW-1185">Reference proteome</keyword>
<dbReference type="AlphaFoldDB" id="A0A8H7SGF4"/>
<evidence type="ECO:0000256" key="1">
    <source>
        <dbReference type="ARBA" id="ARBA00010617"/>
    </source>
</evidence>
<dbReference type="GO" id="GO:0020037">
    <property type="term" value="F:heme binding"/>
    <property type="evidence" value="ECO:0007669"/>
    <property type="project" value="InterPro"/>
</dbReference>
<dbReference type="PANTHER" id="PTHR24291">
    <property type="entry name" value="CYTOCHROME P450 FAMILY 4"/>
    <property type="match status" value="1"/>
</dbReference>
<evidence type="ECO:0008006" key="11">
    <source>
        <dbReference type="Google" id="ProtNLM"/>
    </source>
</evidence>
<keyword evidence="3 7" id="KW-0479">Metal-binding</keyword>
<sequence>MSLQSSMIFGFLKTPLETMIQLYTTEVIPHLTKRNKTIGITTAIVLSSIYFIRDTIFKPPRNLRHLPYFGYFSVIRSLMKGESMFDRGYSAHIPLVNARPDGLYVEPGKVGWEVHVSNPEDVKHILLKTDVFPKADFNKGSEFGLLNKFVAGPNVIIISGDHWKSQRKVINPAFRRSMPVKLFGQLTQELFLTIEKLGSTVDVSDLMMRCTLDAIGRAGFGFDFSAIRDSNSHWTTLYNELTEGFRDYKFFIFPALDQSLLWLFPKRKILHQKLDIFMDKLDQVIQSKRNQLSEGHTSNIDLEHERDLLTLMIESEQRGDGALTDLELKSNLCLFFFAGHDTTSSALSFAIYHLAKHPEIQERARAEAIDILGDEPTDILPTAEEIKRMSYINQVMKETLRITGPVPRLGTRIATEDTILSGTFIPKGTSVLISVFNTHHSDKIWHDPETFNPDRFSDEQGAQGWLPFGGGSRLCIGMNFSLNEQRVMISMLLRKYKWSFPEGSSFETELVTSGVPVVAPEGLKMTFKKRY</sequence>
<dbReference type="Gene3D" id="1.10.630.10">
    <property type="entry name" value="Cytochrome P450"/>
    <property type="match status" value="1"/>
</dbReference>
<keyword evidence="4 8" id="KW-0560">Oxidoreductase</keyword>
<name>A0A8H7SGF4_9FUNG</name>
<comment type="similarity">
    <text evidence="1 8">Belongs to the cytochrome P450 family.</text>
</comment>
<comment type="cofactor">
    <cofactor evidence="7">
        <name>heme</name>
        <dbReference type="ChEBI" id="CHEBI:30413"/>
    </cofactor>
</comment>
<keyword evidence="5 7" id="KW-0408">Iron</keyword>
<feature type="binding site" description="axial binding residue" evidence="7">
    <location>
        <position position="475"/>
    </location>
    <ligand>
        <name>heme</name>
        <dbReference type="ChEBI" id="CHEBI:30413"/>
    </ligand>
    <ligandPart>
        <name>Fe</name>
        <dbReference type="ChEBI" id="CHEBI:18248"/>
    </ligandPart>
</feature>
<dbReference type="GO" id="GO:0016705">
    <property type="term" value="F:oxidoreductase activity, acting on paired donors, with incorporation or reduction of molecular oxygen"/>
    <property type="evidence" value="ECO:0007669"/>
    <property type="project" value="InterPro"/>
</dbReference>